<feature type="transmembrane region" description="Helical" evidence="6">
    <location>
        <begin position="77"/>
        <end position="97"/>
    </location>
</feature>
<evidence type="ECO:0000256" key="6">
    <source>
        <dbReference type="SAM" id="Phobius"/>
    </source>
</evidence>
<keyword evidence="5 6" id="KW-0472">Membrane</keyword>
<name>A0A5B7I0H3_PORTR</name>
<evidence type="ECO:0000313" key="8">
    <source>
        <dbReference type="Proteomes" id="UP000324222"/>
    </source>
</evidence>
<evidence type="ECO:0000313" key="7">
    <source>
        <dbReference type="EMBL" id="MPC74234.1"/>
    </source>
</evidence>
<evidence type="ECO:0000256" key="3">
    <source>
        <dbReference type="ARBA" id="ARBA00022692"/>
    </source>
</evidence>
<evidence type="ECO:0000256" key="1">
    <source>
        <dbReference type="ARBA" id="ARBA00004141"/>
    </source>
</evidence>
<sequence length="114" mass="12440">MGLTPTDKQGNLGMTQLGEGVNSGQAFGVELLITFILVLTVFGVCDERRNDVKGTGPLAIGLSVTASHLGAVSVNLLLFFSFCFLFSLLSFSCLVSWRWRSVSLFLSYFFSLFL</sequence>
<dbReference type="GO" id="GO:0005886">
    <property type="term" value="C:plasma membrane"/>
    <property type="evidence" value="ECO:0007669"/>
    <property type="project" value="TreeGrafter"/>
</dbReference>
<dbReference type="Pfam" id="PF00230">
    <property type="entry name" value="MIP"/>
    <property type="match status" value="1"/>
</dbReference>
<dbReference type="OrthoDB" id="3222at2759"/>
<feature type="transmembrane region" description="Helical" evidence="6">
    <location>
        <begin position="26"/>
        <end position="45"/>
    </location>
</feature>
<dbReference type="InterPro" id="IPR034294">
    <property type="entry name" value="Aquaporin_transptr"/>
</dbReference>
<dbReference type="PANTHER" id="PTHR19139:SF199">
    <property type="entry name" value="MIP17260P"/>
    <property type="match status" value="1"/>
</dbReference>
<keyword evidence="8" id="KW-1185">Reference proteome</keyword>
<accession>A0A5B7I0H3</accession>
<evidence type="ECO:0000256" key="4">
    <source>
        <dbReference type="ARBA" id="ARBA00022989"/>
    </source>
</evidence>
<dbReference type="InterPro" id="IPR000425">
    <property type="entry name" value="MIP"/>
</dbReference>
<evidence type="ECO:0000256" key="2">
    <source>
        <dbReference type="ARBA" id="ARBA00006175"/>
    </source>
</evidence>
<keyword evidence="4 6" id="KW-1133">Transmembrane helix</keyword>
<organism evidence="7 8">
    <name type="scientific">Portunus trituberculatus</name>
    <name type="common">Swimming crab</name>
    <name type="synonym">Neptunus trituberculatus</name>
    <dbReference type="NCBI Taxonomy" id="210409"/>
    <lineage>
        <taxon>Eukaryota</taxon>
        <taxon>Metazoa</taxon>
        <taxon>Ecdysozoa</taxon>
        <taxon>Arthropoda</taxon>
        <taxon>Crustacea</taxon>
        <taxon>Multicrustacea</taxon>
        <taxon>Malacostraca</taxon>
        <taxon>Eumalacostraca</taxon>
        <taxon>Eucarida</taxon>
        <taxon>Decapoda</taxon>
        <taxon>Pleocyemata</taxon>
        <taxon>Brachyura</taxon>
        <taxon>Eubrachyura</taxon>
        <taxon>Portunoidea</taxon>
        <taxon>Portunidae</taxon>
        <taxon>Portuninae</taxon>
        <taxon>Portunus</taxon>
    </lineage>
</organism>
<dbReference type="SUPFAM" id="SSF81338">
    <property type="entry name" value="Aquaporin-like"/>
    <property type="match status" value="1"/>
</dbReference>
<dbReference type="PANTHER" id="PTHR19139">
    <property type="entry name" value="AQUAPORIN TRANSPORTER"/>
    <property type="match status" value="1"/>
</dbReference>
<keyword evidence="3 6" id="KW-0812">Transmembrane</keyword>
<protein>
    <submittedName>
        <fullName evidence="7">Aquaporin AQPAn.G</fullName>
    </submittedName>
</protein>
<proteinExistence type="inferred from homology"/>
<dbReference type="Proteomes" id="UP000324222">
    <property type="component" value="Unassembled WGS sequence"/>
</dbReference>
<dbReference type="Gene3D" id="1.20.1080.10">
    <property type="entry name" value="Glycerol uptake facilitator protein"/>
    <property type="match status" value="1"/>
</dbReference>
<dbReference type="GO" id="GO:0015267">
    <property type="term" value="F:channel activity"/>
    <property type="evidence" value="ECO:0007669"/>
    <property type="project" value="InterPro"/>
</dbReference>
<dbReference type="EMBL" id="VSRR010038510">
    <property type="protein sequence ID" value="MPC74234.1"/>
    <property type="molecule type" value="Genomic_DNA"/>
</dbReference>
<comment type="caution">
    <text evidence="7">The sequence shown here is derived from an EMBL/GenBank/DDBJ whole genome shotgun (WGS) entry which is preliminary data.</text>
</comment>
<evidence type="ECO:0000256" key="5">
    <source>
        <dbReference type="ARBA" id="ARBA00023136"/>
    </source>
</evidence>
<dbReference type="AlphaFoldDB" id="A0A5B7I0H3"/>
<reference evidence="7 8" key="1">
    <citation type="submission" date="2019-05" db="EMBL/GenBank/DDBJ databases">
        <title>Another draft genome of Portunus trituberculatus and its Hox gene families provides insights of decapod evolution.</title>
        <authorList>
            <person name="Jeong J.-H."/>
            <person name="Song I."/>
            <person name="Kim S."/>
            <person name="Choi T."/>
            <person name="Kim D."/>
            <person name="Ryu S."/>
            <person name="Kim W."/>
        </authorList>
    </citation>
    <scope>NUCLEOTIDE SEQUENCE [LARGE SCALE GENOMIC DNA]</scope>
    <source>
        <tissue evidence="7">Muscle</tissue>
    </source>
</reference>
<comment type="similarity">
    <text evidence="2">Belongs to the MIP/aquaporin (TC 1.A.8) family.</text>
</comment>
<gene>
    <name evidence="7" type="ORF">E2C01_068587</name>
</gene>
<dbReference type="InterPro" id="IPR023271">
    <property type="entry name" value="Aquaporin-like"/>
</dbReference>
<comment type="subcellular location">
    <subcellularLocation>
        <location evidence="1">Membrane</location>
        <topology evidence="1">Multi-pass membrane protein</topology>
    </subcellularLocation>
</comment>